<evidence type="ECO:0000313" key="1">
    <source>
        <dbReference type="EMBL" id="PHQ16443.1"/>
    </source>
</evidence>
<comment type="caution">
    <text evidence="1">The sequence shown here is derived from an EMBL/GenBank/DDBJ whole genome shotgun (WGS) entry which is preliminary data.</text>
</comment>
<evidence type="ECO:0000313" key="2">
    <source>
        <dbReference type="Proteomes" id="UP000231409"/>
    </source>
</evidence>
<keyword evidence="2" id="KW-1185">Reference proteome</keyword>
<name>A0A2G1UPQ4_9GAMM</name>
<protein>
    <submittedName>
        <fullName evidence="1">Uncharacterized protein</fullName>
    </submittedName>
</protein>
<gene>
    <name evidence="1" type="ORF">CLH61_05055</name>
</gene>
<reference evidence="1 2" key="1">
    <citation type="submission" date="2017-09" db="EMBL/GenBank/DDBJ databases">
        <title>The draft genome sequences of Marinobacter sp. PWS21.</title>
        <authorList>
            <person name="Cao J."/>
        </authorList>
    </citation>
    <scope>NUCLEOTIDE SEQUENCE [LARGE SCALE GENOMIC DNA]</scope>
    <source>
        <strain evidence="1 2">PWS21</strain>
    </source>
</reference>
<sequence length="175" mass="19905">MLANSAESACQGPYPARIDDYREYLMNQQTLKQRLESVQAASKRLEEQLRPGFDRASVELKKVLQELGADLSEPRSMAEVVSQIRSRNPSLRAFALHLDAATYDLRKKLWWDANMMTAYVTDKAGKTYQADVRPRLAQARSRAEAEARKVMVQFRELTARRAGADEASTEDRPQN</sequence>
<accession>A0A2G1UPQ4</accession>
<proteinExistence type="predicted"/>
<dbReference type="AlphaFoldDB" id="A0A2G1UPQ4"/>
<dbReference type="Proteomes" id="UP000231409">
    <property type="component" value="Unassembled WGS sequence"/>
</dbReference>
<organism evidence="1 2">
    <name type="scientific">Marinobacter profundi</name>
    <dbReference type="NCBI Taxonomy" id="2666256"/>
    <lineage>
        <taxon>Bacteria</taxon>
        <taxon>Pseudomonadati</taxon>
        <taxon>Pseudomonadota</taxon>
        <taxon>Gammaproteobacteria</taxon>
        <taxon>Pseudomonadales</taxon>
        <taxon>Marinobacteraceae</taxon>
        <taxon>Marinobacter</taxon>
    </lineage>
</organism>
<dbReference type="EMBL" id="NTFH01000004">
    <property type="protein sequence ID" value="PHQ16443.1"/>
    <property type="molecule type" value="Genomic_DNA"/>
</dbReference>